<comment type="subunit">
    <text evidence="15">Interacts with ACO1. Interacts with ISCU (cytoplasmic form).</text>
</comment>
<evidence type="ECO:0000256" key="16">
    <source>
        <dbReference type="ARBA" id="ARBA00047990"/>
    </source>
</evidence>
<proteinExistence type="inferred from homology"/>
<keyword evidence="8" id="KW-0809">Transit peptide</keyword>
<dbReference type="SUPFAM" id="SSF55387">
    <property type="entry name" value="Frataxin/Nqo15-like"/>
    <property type="match status" value="1"/>
</dbReference>
<dbReference type="GO" id="GO:0006826">
    <property type="term" value="P:iron ion transport"/>
    <property type="evidence" value="ECO:0007669"/>
    <property type="project" value="UniProtKB-KW"/>
</dbReference>
<keyword evidence="9" id="KW-0560">Oxidoreductase</keyword>
<dbReference type="PRINTS" id="PR00904">
    <property type="entry name" value="FRATAXIN"/>
</dbReference>
<evidence type="ECO:0000256" key="5">
    <source>
        <dbReference type="ARBA" id="ARBA00022434"/>
    </source>
</evidence>
<evidence type="ECO:0000256" key="6">
    <source>
        <dbReference type="ARBA" id="ARBA00022448"/>
    </source>
</evidence>
<dbReference type="AlphaFoldDB" id="A0AAW1ELD2"/>
<comment type="function">
    <text evidence="14">Modulates the RNA-binding activity of ACO1. May be involved in the cytoplasmic iron-sulfur protein biogenesis. May contribute to oxidative stress resistance and overall cell survival.</text>
</comment>
<dbReference type="PROSITE" id="PS01344">
    <property type="entry name" value="FRATAXIN_1"/>
    <property type="match status" value="1"/>
</dbReference>
<dbReference type="GO" id="GO:0016226">
    <property type="term" value="P:iron-sulfur cluster assembly"/>
    <property type="evidence" value="ECO:0007669"/>
    <property type="project" value="InterPro"/>
</dbReference>
<dbReference type="NCBIfam" id="TIGR03422">
    <property type="entry name" value="mito_frataxin"/>
    <property type="match status" value="1"/>
</dbReference>
<dbReference type="CDD" id="cd00503">
    <property type="entry name" value="Frataxin"/>
    <property type="match status" value="1"/>
</dbReference>
<keyword evidence="10" id="KW-0408">Iron</keyword>
<comment type="subcellular location">
    <subcellularLocation>
        <location evidence="1">Mitochondrion</location>
    </subcellularLocation>
</comment>
<dbReference type="NCBIfam" id="TIGR03421">
    <property type="entry name" value="FeS_CyaY"/>
    <property type="match status" value="1"/>
</dbReference>
<dbReference type="GO" id="GO:0004322">
    <property type="term" value="F:ferroxidase activity"/>
    <property type="evidence" value="ECO:0007669"/>
    <property type="project" value="UniProtKB-EC"/>
</dbReference>
<dbReference type="InterPro" id="IPR036524">
    <property type="entry name" value="Frataxin/CyaY_sf"/>
</dbReference>
<reference evidence="17 18" key="1">
    <citation type="journal article" date="2024" name="Genome Biol. Evol.">
        <title>Chromosome-level genome assembly of the viviparous eelpout Zoarces viviparus.</title>
        <authorList>
            <person name="Fuhrmann N."/>
            <person name="Brasseur M.V."/>
            <person name="Bakowski C.E."/>
            <person name="Podsiadlowski L."/>
            <person name="Prost S."/>
            <person name="Krehenwinkel H."/>
            <person name="Mayer C."/>
        </authorList>
    </citation>
    <scope>NUCLEOTIDE SEQUENCE [LARGE SCALE GENOMIC DNA]</scope>
    <source>
        <strain evidence="17">NO-MEL_2022_Ind0_liver</strain>
    </source>
</reference>
<organism evidence="17 18">
    <name type="scientific">Zoarces viviparus</name>
    <name type="common">Viviparous eelpout</name>
    <name type="synonym">Blennius viviparus</name>
    <dbReference type="NCBI Taxonomy" id="48416"/>
    <lineage>
        <taxon>Eukaryota</taxon>
        <taxon>Metazoa</taxon>
        <taxon>Chordata</taxon>
        <taxon>Craniata</taxon>
        <taxon>Vertebrata</taxon>
        <taxon>Euteleostomi</taxon>
        <taxon>Actinopterygii</taxon>
        <taxon>Neopterygii</taxon>
        <taxon>Teleostei</taxon>
        <taxon>Neoteleostei</taxon>
        <taxon>Acanthomorphata</taxon>
        <taxon>Eupercaria</taxon>
        <taxon>Perciformes</taxon>
        <taxon>Cottioidei</taxon>
        <taxon>Zoarcales</taxon>
        <taxon>Zoarcidae</taxon>
        <taxon>Zoarcinae</taxon>
        <taxon>Zoarces</taxon>
    </lineage>
</organism>
<comment type="catalytic activity">
    <reaction evidence="16">
        <text>4 Fe(2+) + O2 + 4 H(+) = 4 Fe(3+) + 2 H2O</text>
        <dbReference type="Rhea" id="RHEA:11148"/>
        <dbReference type="ChEBI" id="CHEBI:15377"/>
        <dbReference type="ChEBI" id="CHEBI:15378"/>
        <dbReference type="ChEBI" id="CHEBI:15379"/>
        <dbReference type="ChEBI" id="CHEBI:29033"/>
        <dbReference type="ChEBI" id="CHEBI:29034"/>
        <dbReference type="EC" id="1.16.3.1"/>
    </reaction>
</comment>
<keyword evidence="18" id="KW-1185">Reference proteome</keyword>
<name>A0AAW1ELD2_ZOAVI</name>
<dbReference type="GO" id="GO:0005739">
    <property type="term" value="C:mitochondrion"/>
    <property type="evidence" value="ECO:0007669"/>
    <property type="project" value="UniProtKB-SubCell"/>
</dbReference>
<dbReference type="EMBL" id="JBCEZU010000221">
    <property type="protein sequence ID" value="KAK9523172.1"/>
    <property type="molecule type" value="Genomic_DNA"/>
</dbReference>
<evidence type="ECO:0000256" key="9">
    <source>
        <dbReference type="ARBA" id="ARBA00023002"/>
    </source>
</evidence>
<dbReference type="FunFam" id="3.30.920.10:FF:000002">
    <property type="entry name" value="Frataxin, mitochondrial"/>
    <property type="match status" value="1"/>
</dbReference>
<dbReference type="GO" id="GO:0006783">
    <property type="term" value="P:heme biosynthetic process"/>
    <property type="evidence" value="ECO:0007669"/>
    <property type="project" value="UniProtKB-KW"/>
</dbReference>
<evidence type="ECO:0000256" key="11">
    <source>
        <dbReference type="ARBA" id="ARBA00023065"/>
    </source>
</evidence>
<keyword evidence="6" id="KW-0813">Transport</keyword>
<keyword evidence="5" id="KW-0409">Iron storage</keyword>
<keyword evidence="11" id="KW-0406">Ion transport</keyword>
<keyword evidence="12" id="KW-0496">Mitochondrion</keyword>
<evidence type="ECO:0000256" key="13">
    <source>
        <dbReference type="ARBA" id="ARBA00023133"/>
    </source>
</evidence>
<dbReference type="GO" id="GO:0034986">
    <property type="term" value="F:iron chaperone activity"/>
    <property type="evidence" value="ECO:0007669"/>
    <property type="project" value="TreeGrafter"/>
</dbReference>
<comment type="caution">
    <text evidence="17">The sequence shown here is derived from an EMBL/GenBank/DDBJ whole genome shotgun (WGS) entry which is preliminary data.</text>
</comment>
<gene>
    <name evidence="17" type="ORF">VZT92_019583</name>
</gene>
<evidence type="ECO:0000256" key="2">
    <source>
        <dbReference type="ARBA" id="ARBA00008183"/>
    </source>
</evidence>
<evidence type="ECO:0000256" key="12">
    <source>
        <dbReference type="ARBA" id="ARBA00023128"/>
    </source>
</evidence>
<dbReference type="GO" id="GO:0008199">
    <property type="term" value="F:ferric iron binding"/>
    <property type="evidence" value="ECO:0007669"/>
    <property type="project" value="InterPro"/>
</dbReference>
<keyword evidence="13" id="KW-0350">Heme biosynthesis</keyword>
<evidence type="ECO:0000256" key="1">
    <source>
        <dbReference type="ARBA" id="ARBA00004173"/>
    </source>
</evidence>
<sequence>MLFLTRTPCIYSHVICQLANTQLNMLTSQSTRNLFNQLRSLSHLTGVRPLTTHALHPIRHPQNKRLESTADGVRWRKNIHLTPPRLESPPPVQESELSEGAYDKLAEETMDALTDYFEDLMDEAFTGADYDVVYSSGVLTVKVGRDHGTYVINKQTPNRQIWLSSPTSGPKRYDWTGGCWVYAHDGVSLHQLLSKEFSVIFNTNMDLSGLPHS</sequence>
<dbReference type="Gene3D" id="3.30.920.10">
    <property type="entry name" value="Frataxin/CyaY"/>
    <property type="match status" value="1"/>
</dbReference>
<evidence type="ECO:0000256" key="4">
    <source>
        <dbReference type="ARBA" id="ARBA00014720"/>
    </source>
</evidence>
<keyword evidence="7" id="KW-0410">Iron transport</keyword>
<evidence type="ECO:0000256" key="15">
    <source>
        <dbReference type="ARBA" id="ARBA00046911"/>
    </source>
</evidence>
<dbReference type="GO" id="GO:0008198">
    <property type="term" value="F:ferrous iron binding"/>
    <property type="evidence" value="ECO:0007669"/>
    <property type="project" value="TreeGrafter"/>
</dbReference>
<dbReference type="InterPro" id="IPR020895">
    <property type="entry name" value="Frataxin_CS"/>
</dbReference>
<evidence type="ECO:0000313" key="18">
    <source>
        <dbReference type="Proteomes" id="UP001488805"/>
    </source>
</evidence>
<dbReference type="Proteomes" id="UP001488805">
    <property type="component" value="Unassembled WGS sequence"/>
</dbReference>
<dbReference type="PANTHER" id="PTHR16821">
    <property type="entry name" value="FRATAXIN"/>
    <property type="match status" value="1"/>
</dbReference>
<evidence type="ECO:0000256" key="3">
    <source>
        <dbReference type="ARBA" id="ARBA00013107"/>
    </source>
</evidence>
<evidence type="ECO:0000256" key="10">
    <source>
        <dbReference type="ARBA" id="ARBA00023004"/>
    </source>
</evidence>
<evidence type="ECO:0000256" key="7">
    <source>
        <dbReference type="ARBA" id="ARBA00022496"/>
    </source>
</evidence>
<accession>A0AAW1ELD2</accession>
<dbReference type="GO" id="GO:0051537">
    <property type="term" value="F:2 iron, 2 sulfur cluster binding"/>
    <property type="evidence" value="ECO:0007669"/>
    <property type="project" value="TreeGrafter"/>
</dbReference>
<dbReference type="InterPro" id="IPR017789">
    <property type="entry name" value="Frataxin"/>
</dbReference>
<dbReference type="Pfam" id="PF01491">
    <property type="entry name" value="Frataxin_Cyay"/>
    <property type="match status" value="1"/>
</dbReference>
<dbReference type="PANTHER" id="PTHR16821:SF2">
    <property type="entry name" value="FRATAXIN, MITOCHONDRIAL"/>
    <property type="match status" value="1"/>
</dbReference>
<comment type="similarity">
    <text evidence="2">Belongs to the frataxin family.</text>
</comment>
<evidence type="ECO:0000313" key="17">
    <source>
        <dbReference type="EMBL" id="KAK9523172.1"/>
    </source>
</evidence>
<dbReference type="SMART" id="SM01219">
    <property type="entry name" value="Frataxin_Cyay"/>
    <property type="match status" value="1"/>
</dbReference>
<dbReference type="PROSITE" id="PS50810">
    <property type="entry name" value="FRATAXIN_2"/>
    <property type="match status" value="1"/>
</dbReference>
<dbReference type="EC" id="1.16.3.1" evidence="3"/>
<dbReference type="GO" id="GO:0006879">
    <property type="term" value="P:intracellular iron ion homeostasis"/>
    <property type="evidence" value="ECO:0007669"/>
    <property type="project" value="UniProtKB-KW"/>
</dbReference>
<protein>
    <recommendedName>
        <fullName evidence="4">Frataxin, mitochondrial</fullName>
        <ecNumber evidence="3">1.16.3.1</ecNumber>
    </recommendedName>
</protein>
<evidence type="ECO:0000256" key="8">
    <source>
        <dbReference type="ARBA" id="ARBA00022946"/>
    </source>
</evidence>
<dbReference type="InterPro" id="IPR002908">
    <property type="entry name" value="Frataxin/CyaY"/>
</dbReference>
<evidence type="ECO:0000256" key="14">
    <source>
        <dbReference type="ARBA" id="ARBA00045532"/>
    </source>
</evidence>